<dbReference type="Gene3D" id="1.10.357.10">
    <property type="entry name" value="Tetracycline Repressor, domain 2"/>
    <property type="match status" value="1"/>
</dbReference>
<evidence type="ECO:0000256" key="3">
    <source>
        <dbReference type="ARBA" id="ARBA00023163"/>
    </source>
</evidence>
<proteinExistence type="predicted"/>
<dbReference type="EMBL" id="WFLM01000005">
    <property type="protein sequence ID" value="KAB8036798.1"/>
    <property type="molecule type" value="Genomic_DNA"/>
</dbReference>
<keyword evidence="2 4" id="KW-0238">DNA-binding</keyword>
<dbReference type="AlphaFoldDB" id="A0A6N6VNR4"/>
<keyword evidence="3" id="KW-0804">Transcription</keyword>
<dbReference type="PROSITE" id="PS50977">
    <property type="entry name" value="HTH_TETR_2"/>
    <property type="match status" value="1"/>
</dbReference>
<dbReference type="InterPro" id="IPR001647">
    <property type="entry name" value="HTH_TetR"/>
</dbReference>
<sequence length="181" mass="20683">MNKNELIQILMTEFRKTGYEGLSLSQISKATGLGKASLYHHFPNGKKEMALEVLKFTNNWIQTELYPIVNKDLSPNEKLNNLIQTLNEFYFKGENSCLLDVMSIENSSENELNIHSKEILLNFTNVLNKLAKDFGKSNEEASMISQIALSIFQGALIQTRILKDKNIFQSQVSYVKNLFKI</sequence>
<evidence type="ECO:0000259" key="5">
    <source>
        <dbReference type="PROSITE" id="PS50977"/>
    </source>
</evidence>
<dbReference type="PANTHER" id="PTHR47506:SF1">
    <property type="entry name" value="HTH-TYPE TRANSCRIPTIONAL REGULATOR YJDC"/>
    <property type="match status" value="1"/>
</dbReference>
<evidence type="ECO:0000256" key="2">
    <source>
        <dbReference type="ARBA" id="ARBA00023125"/>
    </source>
</evidence>
<dbReference type="OrthoDB" id="3196926at2"/>
<evidence type="ECO:0000313" key="7">
    <source>
        <dbReference type="Proteomes" id="UP000437748"/>
    </source>
</evidence>
<reference evidence="6 7" key="1">
    <citation type="submission" date="2019-10" db="EMBL/GenBank/DDBJ databases">
        <title>New species of Slilvanegrellaceae.</title>
        <authorList>
            <person name="Pitt A."/>
            <person name="Hahn M.W."/>
        </authorList>
    </citation>
    <scope>NUCLEOTIDE SEQUENCE [LARGE SCALE GENOMIC DNA]</scope>
    <source>
        <strain evidence="6 7">SP-Ram-0.45-NSY-1</strain>
    </source>
</reference>
<organism evidence="6 7">
    <name type="scientific">Silvanigrella paludirubra</name>
    <dbReference type="NCBI Taxonomy" id="2499159"/>
    <lineage>
        <taxon>Bacteria</taxon>
        <taxon>Pseudomonadati</taxon>
        <taxon>Bdellovibrionota</taxon>
        <taxon>Oligoflexia</taxon>
        <taxon>Silvanigrellales</taxon>
        <taxon>Silvanigrellaceae</taxon>
        <taxon>Silvanigrella</taxon>
    </lineage>
</organism>
<comment type="caution">
    <text evidence="6">The sequence shown here is derived from an EMBL/GenBank/DDBJ whole genome shotgun (WGS) entry which is preliminary data.</text>
</comment>
<feature type="domain" description="HTH tetR-type" evidence="5">
    <location>
        <begin position="1"/>
        <end position="60"/>
    </location>
</feature>
<dbReference type="InterPro" id="IPR009057">
    <property type="entry name" value="Homeodomain-like_sf"/>
</dbReference>
<name>A0A6N6VNR4_9BACT</name>
<dbReference type="Pfam" id="PF00440">
    <property type="entry name" value="TetR_N"/>
    <property type="match status" value="1"/>
</dbReference>
<dbReference type="SUPFAM" id="SSF46689">
    <property type="entry name" value="Homeodomain-like"/>
    <property type="match status" value="1"/>
</dbReference>
<feature type="DNA-binding region" description="H-T-H motif" evidence="4">
    <location>
        <begin position="23"/>
        <end position="42"/>
    </location>
</feature>
<accession>A0A6N6VNR4</accession>
<dbReference type="GO" id="GO:0003677">
    <property type="term" value="F:DNA binding"/>
    <property type="evidence" value="ECO:0007669"/>
    <property type="project" value="UniProtKB-UniRule"/>
</dbReference>
<evidence type="ECO:0000256" key="4">
    <source>
        <dbReference type="PROSITE-ProRule" id="PRU00335"/>
    </source>
</evidence>
<evidence type="ECO:0000256" key="1">
    <source>
        <dbReference type="ARBA" id="ARBA00023015"/>
    </source>
</evidence>
<dbReference type="PANTHER" id="PTHR47506">
    <property type="entry name" value="TRANSCRIPTIONAL REGULATORY PROTEIN"/>
    <property type="match status" value="1"/>
</dbReference>
<evidence type="ECO:0000313" key="6">
    <source>
        <dbReference type="EMBL" id="KAB8036798.1"/>
    </source>
</evidence>
<keyword evidence="1" id="KW-0805">Transcription regulation</keyword>
<protein>
    <submittedName>
        <fullName evidence="6">TetR family transcriptional regulator</fullName>
    </submittedName>
</protein>
<gene>
    <name evidence="6" type="ORF">GCL60_13215</name>
</gene>
<dbReference type="RefSeq" id="WP_153421213.1">
    <property type="nucleotide sequence ID" value="NZ_WFLM01000005.1"/>
</dbReference>
<keyword evidence="7" id="KW-1185">Reference proteome</keyword>
<dbReference type="Proteomes" id="UP000437748">
    <property type="component" value="Unassembled WGS sequence"/>
</dbReference>